<sequence length="235" mass="25137">MIPVLSIGSLKTSGSSTLALTLASVANAADIPVVLIDAARDKDLVDWAAKEGRPSRCTVEVADDEMSLERLVRAARRRGEIAIIDAGDNPDLLRAGARLSDRALIPVRFSPLSAYAALATDRLLRLEAGKGRRDRDWAFVASAVTTIPSRVARAIETMIERSETPRLDVGLVHRAAYEAPFYHGGTLFTLGEEHVSGLDRARAEAAQLAHEVGLLGGPIGIETDHRVQPGLAYAA</sequence>
<organism evidence="1 2">
    <name type="scientific">Aureimonas ureilytica</name>
    <dbReference type="NCBI Taxonomy" id="401562"/>
    <lineage>
        <taxon>Bacteria</taxon>
        <taxon>Pseudomonadati</taxon>
        <taxon>Pseudomonadota</taxon>
        <taxon>Alphaproteobacteria</taxon>
        <taxon>Hyphomicrobiales</taxon>
        <taxon>Aurantimonadaceae</taxon>
        <taxon>Aureimonas</taxon>
    </lineage>
</organism>
<accession>A0A175RPP0</accession>
<dbReference type="RefSeq" id="WP_058600190.1">
    <property type="nucleotide sequence ID" value="NZ_LDQA01000022.1"/>
</dbReference>
<reference evidence="1 2" key="1">
    <citation type="journal article" date="2016" name="Front. Microbiol.">
        <title>Genomic Resource of Rice Seed Associated Bacteria.</title>
        <authorList>
            <person name="Midha S."/>
            <person name="Bansal K."/>
            <person name="Sharma S."/>
            <person name="Kumar N."/>
            <person name="Patil P.P."/>
            <person name="Chaudhry V."/>
            <person name="Patil P.B."/>
        </authorList>
    </citation>
    <scope>NUCLEOTIDE SEQUENCE [LARGE SCALE GENOMIC DNA]</scope>
    <source>
        <strain evidence="1 2">NS365</strain>
    </source>
</reference>
<evidence type="ECO:0000313" key="1">
    <source>
        <dbReference type="EMBL" id="KTR05765.1"/>
    </source>
</evidence>
<dbReference type="PATRIC" id="fig|401562.4.peg.1820"/>
<dbReference type="Gene3D" id="3.40.50.300">
    <property type="entry name" value="P-loop containing nucleotide triphosphate hydrolases"/>
    <property type="match status" value="1"/>
</dbReference>
<keyword evidence="2" id="KW-1185">Reference proteome</keyword>
<gene>
    <name evidence="1" type="ORF">NS365_10280</name>
</gene>
<dbReference type="SUPFAM" id="SSF52540">
    <property type="entry name" value="P-loop containing nucleoside triphosphate hydrolases"/>
    <property type="match status" value="1"/>
</dbReference>
<protein>
    <submittedName>
        <fullName evidence="1">Chromosomal partitioning protein ParA</fullName>
    </submittedName>
</protein>
<dbReference type="EMBL" id="LDQA01000022">
    <property type="protein sequence ID" value="KTR05765.1"/>
    <property type="molecule type" value="Genomic_DNA"/>
</dbReference>
<proteinExistence type="predicted"/>
<dbReference type="AlphaFoldDB" id="A0A175RPP0"/>
<dbReference type="Proteomes" id="UP000078529">
    <property type="component" value="Unassembled WGS sequence"/>
</dbReference>
<name>A0A175RPP0_9HYPH</name>
<evidence type="ECO:0000313" key="2">
    <source>
        <dbReference type="Proteomes" id="UP000078529"/>
    </source>
</evidence>
<dbReference type="InterPro" id="IPR027417">
    <property type="entry name" value="P-loop_NTPase"/>
</dbReference>
<comment type="caution">
    <text evidence="1">The sequence shown here is derived from an EMBL/GenBank/DDBJ whole genome shotgun (WGS) entry which is preliminary data.</text>
</comment>